<dbReference type="GO" id="GO:0006281">
    <property type="term" value="P:DNA repair"/>
    <property type="evidence" value="ECO:0007669"/>
    <property type="project" value="TreeGrafter"/>
</dbReference>
<dbReference type="InterPro" id="IPR006439">
    <property type="entry name" value="HAD-SF_hydro_IA"/>
</dbReference>
<dbReference type="InterPro" id="IPR023214">
    <property type="entry name" value="HAD_sf"/>
</dbReference>
<dbReference type="Pfam" id="PF13419">
    <property type="entry name" value="HAD_2"/>
    <property type="match status" value="1"/>
</dbReference>
<dbReference type="EMBL" id="JF429407">
    <property type="protein sequence ID" value="AEQ20353.1"/>
    <property type="molecule type" value="Genomic_DNA"/>
</dbReference>
<dbReference type="Gene3D" id="1.10.150.730">
    <property type="match status" value="1"/>
</dbReference>
<dbReference type="AlphaFoldDB" id="G4WVA1"/>
<dbReference type="InterPro" id="IPR041492">
    <property type="entry name" value="HAD_2"/>
</dbReference>
<dbReference type="NCBIfam" id="TIGR01549">
    <property type="entry name" value="HAD-SF-IA-v1"/>
    <property type="match status" value="1"/>
</dbReference>
<dbReference type="GO" id="GO:0005829">
    <property type="term" value="C:cytosol"/>
    <property type="evidence" value="ECO:0007669"/>
    <property type="project" value="TreeGrafter"/>
</dbReference>
<sequence>MSSPVLPKPRAVIFDWDNTLVDTWPIIHEALHHTFVAMQVEPWPLEVTMKRVRKSMRDSFPEIFGENWHAAAEIYQQQYRANQLKLTALPGAEELIRAVHDAGLYSVVVSNKKGPNLRREIEHLGWGPWFHKVVGADDAARDKPFADPVHMALEGSNITPAPDVWFIGDSEVDLECAKNTGCTPILYGPIVAQHAEFDAKGTYQGHAFAQYFPDHTELTKRFRPHAA</sequence>
<name>G4WVA1_9BACT</name>
<dbReference type="Gene3D" id="3.40.50.1000">
    <property type="entry name" value="HAD superfamily/HAD-like"/>
    <property type="match status" value="1"/>
</dbReference>
<dbReference type="PANTHER" id="PTHR43434:SF1">
    <property type="entry name" value="PHOSPHOGLYCOLATE PHOSPHATASE"/>
    <property type="match status" value="1"/>
</dbReference>
<dbReference type="GO" id="GO:0008967">
    <property type="term" value="F:phosphoglycolate phosphatase activity"/>
    <property type="evidence" value="ECO:0007669"/>
    <property type="project" value="TreeGrafter"/>
</dbReference>
<reference evidence="1" key="1">
    <citation type="journal article" date="2011" name="J. Bacteriol.">
        <title>Long-chain N-acyl amino acid synthases are linked to the putative PEP-CTERM/exosortase protein-sorting system in Gram-negative bacteria.</title>
        <authorList>
            <person name="Craig J.W."/>
            <person name="Cherry M.A."/>
            <person name="Brady S.F."/>
        </authorList>
    </citation>
    <scope>NUCLEOTIDE SEQUENCE</scope>
</reference>
<evidence type="ECO:0000313" key="1">
    <source>
        <dbReference type="EMBL" id="AEQ20353.1"/>
    </source>
</evidence>
<proteinExistence type="predicted"/>
<protein>
    <submittedName>
        <fullName evidence="1">Putative phosphatase</fullName>
    </submittedName>
</protein>
<dbReference type="SFLD" id="SFLDS00003">
    <property type="entry name" value="Haloacid_Dehalogenase"/>
    <property type="match status" value="1"/>
</dbReference>
<dbReference type="InterPro" id="IPR050155">
    <property type="entry name" value="HAD-like_hydrolase_sf"/>
</dbReference>
<accession>G4WVA1</accession>
<dbReference type="InterPro" id="IPR036412">
    <property type="entry name" value="HAD-like_sf"/>
</dbReference>
<dbReference type="PANTHER" id="PTHR43434">
    <property type="entry name" value="PHOSPHOGLYCOLATE PHOSPHATASE"/>
    <property type="match status" value="1"/>
</dbReference>
<organism evidence="1">
    <name type="scientific">uncultured bacterium CSL1</name>
    <dbReference type="NCBI Taxonomy" id="1091565"/>
    <lineage>
        <taxon>Bacteria</taxon>
        <taxon>environmental samples</taxon>
    </lineage>
</organism>
<dbReference type="SFLD" id="SFLDG01129">
    <property type="entry name" value="C1.5:_HAD__Beta-PGM__Phosphata"/>
    <property type="match status" value="1"/>
</dbReference>
<dbReference type="SUPFAM" id="SSF56784">
    <property type="entry name" value="HAD-like"/>
    <property type="match status" value="1"/>
</dbReference>